<protein>
    <submittedName>
        <fullName evidence="1">Transcriptional regulator</fullName>
    </submittedName>
</protein>
<accession>A0A848NUW6</accession>
<organism evidence="1 2">
    <name type="scientific">Achromobacter ruhlandii</name>
    <dbReference type="NCBI Taxonomy" id="72557"/>
    <lineage>
        <taxon>Bacteria</taxon>
        <taxon>Pseudomonadati</taxon>
        <taxon>Pseudomonadota</taxon>
        <taxon>Betaproteobacteria</taxon>
        <taxon>Burkholderiales</taxon>
        <taxon>Alcaligenaceae</taxon>
        <taxon>Achromobacter</taxon>
    </lineage>
</organism>
<dbReference type="AlphaFoldDB" id="A0A848NUW6"/>
<evidence type="ECO:0000313" key="1">
    <source>
        <dbReference type="EMBL" id="NMU94223.1"/>
    </source>
</evidence>
<evidence type="ECO:0000313" key="2">
    <source>
        <dbReference type="Proteomes" id="UP000542405"/>
    </source>
</evidence>
<comment type="caution">
    <text evidence="1">The sequence shown here is derived from an EMBL/GenBank/DDBJ whole genome shotgun (WGS) entry which is preliminary data.</text>
</comment>
<proteinExistence type="predicted"/>
<reference evidence="1 2" key="1">
    <citation type="submission" date="2020-04" db="EMBL/GenBank/DDBJ databases">
        <title>Achromobacter ruhlandii genome sequencing and assembly.</title>
        <authorList>
            <person name="Martins R.C.R."/>
            <person name="Perdigao-Neto L.V."/>
            <person name="Levin A.S.S."/>
            <person name="Costa S.F."/>
        </authorList>
    </citation>
    <scope>NUCLEOTIDE SEQUENCE [LARGE SCALE GENOMIC DNA]</scope>
    <source>
        <strain evidence="1 2">9035ralo</strain>
    </source>
</reference>
<dbReference type="EMBL" id="JABBZE010001491">
    <property type="protein sequence ID" value="NMU94223.1"/>
    <property type="molecule type" value="Genomic_DNA"/>
</dbReference>
<dbReference type="Proteomes" id="UP000542405">
    <property type="component" value="Unassembled WGS sequence"/>
</dbReference>
<gene>
    <name evidence="1" type="ORF">HGQ98_35235</name>
</gene>
<feature type="non-terminal residue" evidence="1">
    <location>
        <position position="1"/>
    </location>
</feature>
<sequence>IPTANGLVVRAKSENTKYDAWDITEGMDFEVFGRVLKVWRSEDF</sequence>
<name>A0A848NUW6_9BURK</name>